<organism evidence="1 2">
    <name type="scientific">Phlebia brevispora</name>
    <dbReference type="NCBI Taxonomy" id="194682"/>
    <lineage>
        <taxon>Eukaryota</taxon>
        <taxon>Fungi</taxon>
        <taxon>Dikarya</taxon>
        <taxon>Basidiomycota</taxon>
        <taxon>Agaricomycotina</taxon>
        <taxon>Agaricomycetes</taxon>
        <taxon>Polyporales</taxon>
        <taxon>Meruliaceae</taxon>
        <taxon>Phlebia</taxon>
    </lineage>
</organism>
<proteinExistence type="predicted"/>
<comment type="caution">
    <text evidence="1">The sequence shown here is derived from an EMBL/GenBank/DDBJ whole genome shotgun (WGS) entry which is preliminary data.</text>
</comment>
<accession>A0ACC1T3H9</accession>
<gene>
    <name evidence="1" type="ORF">NM688_g4173</name>
</gene>
<protein>
    <submittedName>
        <fullName evidence="1">Uncharacterized protein</fullName>
    </submittedName>
</protein>
<evidence type="ECO:0000313" key="2">
    <source>
        <dbReference type="Proteomes" id="UP001148662"/>
    </source>
</evidence>
<dbReference type="EMBL" id="JANHOG010000665">
    <property type="protein sequence ID" value="KAJ3552396.1"/>
    <property type="molecule type" value="Genomic_DNA"/>
</dbReference>
<dbReference type="Proteomes" id="UP001148662">
    <property type="component" value="Unassembled WGS sequence"/>
</dbReference>
<evidence type="ECO:0000313" key="1">
    <source>
        <dbReference type="EMBL" id="KAJ3552396.1"/>
    </source>
</evidence>
<keyword evidence="2" id="KW-1185">Reference proteome</keyword>
<name>A0ACC1T3H9_9APHY</name>
<sequence>MRFATALFTLSALAATVLFNSPVAAKGCTPGTYICAGGYEGSDSAIWVCDSDGKYEFNGDCGVRIPRFLDDEPFTDVLASVQANDCFYENGIPYCGPK</sequence>
<reference evidence="1" key="1">
    <citation type="submission" date="2022-07" db="EMBL/GenBank/DDBJ databases">
        <title>Genome Sequence of Phlebia brevispora.</title>
        <authorList>
            <person name="Buettner E."/>
        </authorList>
    </citation>
    <scope>NUCLEOTIDE SEQUENCE</scope>
    <source>
        <strain evidence="1">MPL23</strain>
    </source>
</reference>